<comment type="similarity">
    <text evidence="1">Belongs to the type-I restriction system S methylase family.</text>
</comment>
<dbReference type="CDD" id="cd17254">
    <property type="entry name" value="RMtype1_S_FclI-TRD1-CR1_like"/>
    <property type="match status" value="1"/>
</dbReference>
<reference evidence="5 6" key="1">
    <citation type="submission" date="2021-01" db="EMBL/GenBank/DDBJ databases">
        <title>Biogeographic distribution of Paracoccus.</title>
        <authorList>
            <person name="Hollensteiner J."/>
            <person name="Leineberger J."/>
            <person name="Brinkhoff T."/>
            <person name="Daniel R."/>
        </authorList>
    </citation>
    <scope>NUCLEOTIDE SEQUENCE [LARGE SCALE GENOMIC DNA]</scope>
    <source>
        <strain evidence="5 6">LMG25392</strain>
    </source>
</reference>
<dbReference type="EMBL" id="CP067134">
    <property type="protein sequence ID" value="WCR09892.1"/>
    <property type="molecule type" value="Genomic_DNA"/>
</dbReference>
<accession>A0ABY7SVA0</accession>
<dbReference type="PANTHER" id="PTHR30408:SF13">
    <property type="entry name" value="TYPE I RESTRICTION ENZYME HINDI SPECIFICITY SUBUNIT"/>
    <property type="match status" value="1"/>
</dbReference>
<dbReference type="Gene3D" id="3.90.220.20">
    <property type="entry name" value="DNA methylase specificity domains"/>
    <property type="match status" value="2"/>
</dbReference>
<keyword evidence="3" id="KW-0238">DNA-binding</keyword>
<gene>
    <name evidence="5" type="ORF">JHW45_12510</name>
</gene>
<dbReference type="InterPro" id="IPR000055">
    <property type="entry name" value="Restrct_endonuc_typeI_TRD"/>
</dbReference>
<feature type="domain" description="Type I restriction modification DNA specificity" evidence="4">
    <location>
        <begin position="21"/>
        <end position="190"/>
    </location>
</feature>
<dbReference type="Proteomes" id="UP001218412">
    <property type="component" value="Chromosome"/>
</dbReference>
<evidence type="ECO:0000259" key="4">
    <source>
        <dbReference type="Pfam" id="PF01420"/>
    </source>
</evidence>
<keyword evidence="5" id="KW-0378">Hydrolase</keyword>
<dbReference type="GO" id="GO:0004519">
    <property type="term" value="F:endonuclease activity"/>
    <property type="evidence" value="ECO:0007669"/>
    <property type="project" value="UniProtKB-KW"/>
</dbReference>
<evidence type="ECO:0000313" key="6">
    <source>
        <dbReference type="Proteomes" id="UP001218412"/>
    </source>
</evidence>
<evidence type="ECO:0000256" key="1">
    <source>
        <dbReference type="ARBA" id="ARBA00010923"/>
    </source>
</evidence>
<name>A0ABY7SVA0_9RHOB</name>
<keyword evidence="6" id="KW-1185">Reference proteome</keyword>
<proteinExistence type="inferred from homology"/>
<keyword evidence="5" id="KW-0540">Nuclease</keyword>
<organism evidence="5 6">
    <name type="scientific">Paracoccus stylophorae</name>
    <dbReference type="NCBI Taxonomy" id="659350"/>
    <lineage>
        <taxon>Bacteria</taxon>
        <taxon>Pseudomonadati</taxon>
        <taxon>Pseudomonadota</taxon>
        <taxon>Alphaproteobacteria</taxon>
        <taxon>Rhodobacterales</taxon>
        <taxon>Paracoccaceae</taxon>
        <taxon>Paracoccus</taxon>
    </lineage>
</organism>
<evidence type="ECO:0000256" key="3">
    <source>
        <dbReference type="ARBA" id="ARBA00023125"/>
    </source>
</evidence>
<dbReference type="RefSeq" id="WP_336385789.1">
    <property type="nucleotide sequence ID" value="NZ_CP067134.1"/>
</dbReference>
<dbReference type="InterPro" id="IPR044946">
    <property type="entry name" value="Restrct_endonuc_typeI_TRD_sf"/>
</dbReference>
<dbReference type="InterPro" id="IPR052021">
    <property type="entry name" value="Type-I_RS_S_subunit"/>
</dbReference>
<dbReference type="SUPFAM" id="SSF116734">
    <property type="entry name" value="DNA methylase specificity domain"/>
    <property type="match status" value="2"/>
</dbReference>
<keyword evidence="5" id="KW-0255">Endonuclease</keyword>
<dbReference type="PANTHER" id="PTHR30408">
    <property type="entry name" value="TYPE-1 RESTRICTION ENZYME ECOKI SPECIFICITY PROTEIN"/>
    <property type="match status" value="1"/>
</dbReference>
<evidence type="ECO:0000313" key="5">
    <source>
        <dbReference type="EMBL" id="WCR09892.1"/>
    </source>
</evidence>
<sequence length="444" mass="50005">MAGEVRKDAVNRGWLYHPTFPKHWTPRALHSMARWVNGIAFKDVQFTTTGRPVIKIAEIKGGLSGQTKFTQQTFDESVRVRPGDLLFSWSGQPETSIDAFWWRGPEGWLNQHVFRVTPEEGIDAVFFYYLLRYLKPNFVGIARNKQTTGLGHVTKRDLENLEVAYPELPEQRAIAHVLGTVDDKIELNRRMGATLGAIARALFKAWFVDFEPVRAKAEGRNPGLPPDLATLFPDRLIETQYGEVPEGWEVKPLSEIAHFLNGLALQKYPASDPADSLPVIKIAELRNGVSAKSDRASRDAPEKYLVKDGDFLFSWSGSLLAKFWTEGDGALNQHLFKVTSDRYPAWFFSEWVQMHLEEFQRIAAFKATTMGHIQRGHLQAAMTNCPPDDVLADLGPAVSPLVERAIQIDLESRSLAALRDTLLPQLISGDLRVKDAETFLDRVL</sequence>
<protein>
    <submittedName>
        <fullName evidence="5">Restriction endonuclease subunit S</fullName>
    </submittedName>
</protein>
<keyword evidence="2" id="KW-0680">Restriction system</keyword>
<evidence type="ECO:0000256" key="2">
    <source>
        <dbReference type="ARBA" id="ARBA00022747"/>
    </source>
</evidence>
<dbReference type="Pfam" id="PF01420">
    <property type="entry name" value="Methylase_S"/>
    <property type="match status" value="1"/>
</dbReference>